<dbReference type="InterPro" id="IPR022880">
    <property type="entry name" value="DNApol_IV"/>
</dbReference>
<evidence type="ECO:0000256" key="8">
    <source>
        <dbReference type="ARBA" id="ARBA00022705"/>
    </source>
</evidence>
<dbReference type="InterPro" id="IPR017961">
    <property type="entry name" value="DNA_pol_Y-fam_little_finger"/>
</dbReference>
<evidence type="ECO:0000256" key="14">
    <source>
        <dbReference type="ARBA" id="ARBA00023204"/>
    </source>
</evidence>
<proteinExistence type="inferred from homology"/>
<keyword evidence="11 16" id="KW-0460">Magnesium</keyword>
<dbReference type="Gene3D" id="1.10.150.20">
    <property type="entry name" value="5' to 3' exonuclease, C-terminal subdomain"/>
    <property type="match status" value="1"/>
</dbReference>
<evidence type="ECO:0000256" key="3">
    <source>
        <dbReference type="ARBA" id="ARBA00011245"/>
    </source>
</evidence>
<evidence type="ECO:0000256" key="16">
    <source>
        <dbReference type="HAMAP-Rule" id="MF_01113"/>
    </source>
</evidence>
<dbReference type="Pfam" id="PF00817">
    <property type="entry name" value="IMS"/>
    <property type="match status" value="1"/>
</dbReference>
<keyword evidence="9 16" id="KW-0479">Metal-binding</keyword>
<evidence type="ECO:0000256" key="12">
    <source>
        <dbReference type="ARBA" id="ARBA00022932"/>
    </source>
</evidence>
<gene>
    <name evidence="16" type="primary">dinB</name>
    <name evidence="18" type="ORF">CXU22_04815</name>
</gene>
<dbReference type="Gene3D" id="3.30.70.270">
    <property type="match status" value="1"/>
</dbReference>
<dbReference type="PANTHER" id="PTHR11076:SF33">
    <property type="entry name" value="DNA POLYMERASE KAPPA"/>
    <property type="match status" value="1"/>
</dbReference>
<comment type="cofactor">
    <cofactor evidence="16">
        <name>Mg(2+)</name>
        <dbReference type="ChEBI" id="CHEBI:18420"/>
    </cofactor>
    <text evidence="16">Binds 2 magnesium ions per subunit.</text>
</comment>
<evidence type="ECO:0000256" key="2">
    <source>
        <dbReference type="ARBA" id="ARBA00010945"/>
    </source>
</evidence>
<evidence type="ECO:0000256" key="7">
    <source>
        <dbReference type="ARBA" id="ARBA00022695"/>
    </source>
</evidence>
<evidence type="ECO:0000256" key="1">
    <source>
        <dbReference type="ARBA" id="ARBA00004496"/>
    </source>
</evidence>
<comment type="similarity">
    <text evidence="2 16">Belongs to the DNA polymerase type-Y family.</text>
</comment>
<name>A0A2N8HEK0_9BACT</name>
<keyword evidence="12 16" id="KW-0239">DNA-directed DNA polymerase</keyword>
<dbReference type="GO" id="GO:0006261">
    <property type="term" value="P:DNA-templated DNA replication"/>
    <property type="evidence" value="ECO:0007669"/>
    <property type="project" value="UniProtKB-UniRule"/>
</dbReference>
<dbReference type="Pfam" id="PF11799">
    <property type="entry name" value="IMS_C"/>
    <property type="match status" value="1"/>
</dbReference>
<dbReference type="RefSeq" id="WP_102713113.1">
    <property type="nucleotide sequence ID" value="NZ_PJKA01000009.1"/>
</dbReference>
<feature type="site" description="Substrate discrimination" evidence="16">
    <location>
        <position position="15"/>
    </location>
</feature>
<dbReference type="GO" id="GO:0009432">
    <property type="term" value="P:SOS response"/>
    <property type="evidence" value="ECO:0007669"/>
    <property type="project" value="TreeGrafter"/>
</dbReference>
<dbReference type="CDD" id="cd03586">
    <property type="entry name" value="PolY_Pol_IV_kappa"/>
    <property type="match status" value="1"/>
</dbReference>
<keyword evidence="14 16" id="KW-0234">DNA repair</keyword>
<evidence type="ECO:0000256" key="11">
    <source>
        <dbReference type="ARBA" id="ARBA00022842"/>
    </source>
</evidence>
<feature type="binding site" evidence="16">
    <location>
        <position position="104"/>
    </location>
    <ligand>
        <name>Mg(2+)</name>
        <dbReference type="ChEBI" id="CHEBI:18420"/>
    </ligand>
</feature>
<dbReference type="SUPFAM" id="SSF100879">
    <property type="entry name" value="Lesion bypass DNA polymerase (Y-family), little finger domain"/>
    <property type="match status" value="1"/>
</dbReference>
<dbReference type="PROSITE" id="PS50173">
    <property type="entry name" value="UMUC"/>
    <property type="match status" value="1"/>
</dbReference>
<keyword evidence="10 16" id="KW-0227">DNA damage</keyword>
<dbReference type="InterPro" id="IPR036775">
    <property type="entry name" value="DNA_pol_Y-fam_lit_finger_sf"/>
</dbReference>
<dbReference type="FunFam" id="3.30.1490.100:FF:000004">
    <property type="entry name" value="DNA polymerase IV"/>
    <property type="match status" value="1"/>
</dbReference>
<evidence type="ECO:0000313" key="19">
    <source>
        <dbReference type="Proteomes" id="UP000236000"/>
    </source>
</evidence>
<feature type="active site" evidence="16">
    <location>
        <position position="105"/>
    </location>
</feature>
<dbReference type="AlphaFoldDB" id="A0A2N8HEK0"/>
<comment type="caution">
    <text evidence="18">The sequence shown here is derived from an EMBL/GenBank/DDBJ whole genome shotgun (WGS) entry which is preliminary data.</text>
</comment>
<dbReference type="GO" id="GO:0000287">
    <property type="term" value="F:magnesium ion binding"/>
    <property type="evidence" value="ECO:0007669"/>
    <property type="project" value="UniProtKB-UniRule"/>
</dbReference>
<dbReference type="Proteomes" id="UP000236000">
    <property type="component" value="Unassembled WGS sequence"/>
</dbReference>
<accession>A0A2N8HEK0</accession>
<evidence type="ECO:0000256" key="5">
    <source>
        <dbReference type="ARBA" id="ARBA00022490"/>
    </source>
</evidence>
<protein>
    <recommendedName>
        <fullName evidence="16">DNA polymerase IV</fullName>
        <shortName evidence="16">Pol IV</shortName>
        <ecNumber evidence="16">2.7.7.7</ecNumber>
    </recommendedName>
</protein>
<evidence type="ECO:0000313" key="18">
    <source>
        <dbReference type="EMBL" id="PNC18479.1"/>
    </source>
</evidence>
<evidence type="ECO:0000256" key="13">
    <source>
        <dbReference type="ARBA" id="ARBA00023125"/>
    </source>
</evidence>
<dbReference type="GO" id="GO:0042276">
    <property type="term" value="P:error-prone translesion synthesis"/>
    <property type="evidence" value="ECO:0007669"/>
    <property type="project" value="TreeGrafter"/>
</dbReference>
<dbReference type="Gene3D" id="3.40.1170.60">
    <property type="match status" value="1"/>
</dbReference>
<dbReference type="NCBIfam" id="NF002677">
    <property type="entry name" value="PRK02406.1"/>
    <property type="match status" value="1"/>
</dbReference>
<dbReference type="EMBL" id="PJKA01000009">
    <property type="protein sequence ID" value="PNC18479.1"/>
    <property type="molecule type" value="Genomic_DNA"/>
</dbReference>
<dbReference type="GO" id="GO:0003684">
    <property type="term" value="F:damaged DNA binding"/>
    <property type="evidence" value="ECO:0007669"/>
    <property type="project" value="InterPro"/>
</dbReference>
<evidence type="ECO:0000256" key="10">
    <source>
        <dbReference type="ARBA" id="ARBA00022763"/>
    </source>
</evidence>
<reference evidence="18 19" key="1">
    <citation type="journal article" date="2017" name="BMC Genomics">
        <title>Genome sequencing of 39 Akkermansia muciniphila isolates reveals its population structure, genomic and functional diverisity, and global distribution in mammalian gut microbiotas.</title>
        <authorList>
            <person name="Guo X."/>
            <person name="Li S."/>
            <person name="Zhang J."/>
            <person name="Wu F."/>
            <person name="Li X."/>
            <person name="Wu D."/>
            <person name="Zhang M."/>
            <person name="Ou Z."/>
            <person name="Jie Z."/>
            <person name="Yan Q."/>
            <person name="Li P."/>
            <person name="Yi J."/>
            <person name="Peng Y."/>
        </authorList>
    </citation>
    <scope>NUCLEOTIDE SEQUENCE [LARGE SCALE GENOMIC DNA]</scope>
    <source>
        <strain evidence="18 19">GP24</strain>
    </source>
</reference>
<comment type="subcellular location">
    <subcellularLocation>
        <location evidence="1 16">Cytoplasm</location>
    </subcellularLocation>
</comment>
<keyword evidence="13 16" id="KW-0238">DNA-binding</keyword>
<feature type="binding site" evidence="16">
    <location>
        <position position="10"/>
    </location>
    <ligand>
        <name>Mg(2+)</name>
        <dbReference type="ChEBI" id="CHEBI:18420"/>
    </ligand>
</feature>
<evidence type="ECO:0000256" key="6">
    <source>
        <dbReference type="ARBA" id="ARBA00022679"/>
    </source>
</evidence>
<keyword evidence="4 16" id="KW-0515">Mutator protein</keyword>
<dbReference type="PANTHER" id="PTHR11076">
    <property type="entry name" value="DNA REPAIR POLYMERASE UMUC / TRANSFERASE FAMILY MEMBER"/>
    <property type="match status" value="1"/>
</dbReference>
<dbReference type="EC" id="2.7.7.7" evidence="16"/>
<dbReference type="FunFam" id="3.40.1170.60:FF:000001">
    <property type="entry name" value="DNA polymerase IV"/>
    <property type="match status" value="1"/>
</dbReference>
<organism evidence="18 19">
    <name type="scientific">Akkermansia muciniphila</name>
    <dbReference type="NCBI Taxonomy" id="239935"/>
    <lineage>
        <taxon>Bacteria</taxon>
        <taxon>Pseudomonadati</taxon>
        <taxon>Verrucomicrobiota</taxon>
        <taxon>Verrucomicrobiia</taxon>
        <taxon>Verrucomicrobiales</taxon>
        <taxon>Akkermansiaceae</taxon>
        <taxon>Akkermansia</taxon>
    </lineage>
</organism>
<keyword evidence="6 16" id="KW-0808">Transferase</keyword>
<dbReference type="Gene3D" id="3.30.1490.100">
    <property type="entry name" value="DNA polymerase, Y-family, little finger domain"/>
    <property type="match status" value="1"/>
</dbReference>
<keyword evidence="5 16" id="KW-0963">Cytoplasm</keyword>
<dbReference type="GO" id="GO:0006281">
    <property type="term" value="P:DNA repair"/>
    <property type="evidence" value="ECO:0007669"/>
    <property type="project" value="UniProtKB-UniRule"/>
</dbReference>
<dbReference type="InterPro" id="IPR043128">
    <property type="entry name" value="Rev_trsase/Diguanyl_cyclase"/>
</dbReference>
<dbReference type="InterPro" id="IPR001126">
    <property type="entry name" value="UmuC"/>
</dbReference>
<dbReference type="HAMAP" id="MF_01113">
    <property type="entry name" value="DNApol_IV"/>
    <property type="match status" value="1"/>
</dbReference>
<sequence length="359" mass="40927">MKQRKIIHVDMDAFYASIEQRDHPEYRGKPIAVGRPEMRGVVAAASYEARRFGVRSAMPSMKAMKLCPKLIFTSNRMDVYKSVSAQIRSIFHRYTDLVEPLSLDEAFLDVTENKPGIPLAVDIARRIKREIRQELHLTASAGVSYNKFLAKIASDYRKPDGLFTIHPSRAEEFIARLPIEAFWGVGHATAERMRALSITNGTQLRERDMEFLVRHFGKIGGVFYNFARGIDERPVEPFRIRKSVGCEETYREDATKAQALETHLPLLSEELAGRLARSGFQGNTLTLKVKFPDFVQKSRSITVPDCLTEIEDILPLARTLMEDLDSGDRTFRLLGLSVSHPREEHSGGIWEQLWLDLEY</sequence>
<comment type="subunit">
    <text evidence="3 16">Monomer.</text>
</comment>
<comment type="catalytic activity">
    <reaction evidence="15 16">
        <text>DNA(n) + a 2'-deoxyribonucleoside 5'-triphosphate = DNA(n+1) + diphosphate</text>
        <dbReference type="Rhea" id="RHEA:22508"/>
        <dbReference type="Rhea" id="RHEA-COMP:17339"/>
        <dbReference type="Rhea" id="RHEA-COMP:17340"/>
        <dbReference type="ChEBI" id="CHEBI:33019"/>
        <dbReference type="ChEBI" id="CHEBI:61560"/>
        <dbReference type="ChEBI" id="CHEBI:173112"/>
        <dbReference type="EC" id="2.7.7.7"/>
    </reaction>
</comment>
<evidence type="ECO:0000256" key="4">
    <source>
        <dbReference type="ARBA" id="ARBA00022457"/>
    </source>
</evidence>
<dbReference type="InterPro" id="IPR050116">
    <property type="entry name" value="DNA_polymerase-Y"/>
</dbReference>
<comment type="function">
    <text evidence="16">Poorly processive, error-prone DNA polymerase involved in untargeted mutagenesis. Copies undamaged DNA at stalled replication forks, which arise in vivo from mismatched or misaligned primer ends. These misaligned primers can be extended by PolIV. Exhibits no 3'-5' exonuclease (proofreading) activity. May be involved in translesional synthesis, in conjunction with the beta clamp from PolIII.</text>
</comment>
<keyword evidence="7 16" id="KW-0548">Nucleotidyltransferase</keyword>
<dbReference type="OrthoDB" id="9808813at2"/>
<keyword evidence="8 16" id="KW-0235">DNA replication</keyword>
<evidence type="ECO:0000256" key="15">
    <source>
        <dbReference type="ARBA" id="ARBA00049244"/>
    </source>
</evidence>
<dbReference type="GO" id="GO:0005829">
    <property type="term" value="C:cytosol"/>
    <property type="evidence" value="ECO:0007669"/>
    <property type="project" value="TreeGrafter"/>
</dbReference>
<dbReference type="GO" id="GO:0003887">
    <property type="term" value="F:DNA-directed DNA polymerase activity"/>
    <property type="evidence" value="ECO:0007669"/>
    <property type="project" value="UniProtKB-UniRule"/>
</dbReference>
<dbReference type="SUPFAM" id="SSF56672">
    <property type="entry name" value="DNA/RNA polymerases"/>
    <property type="match status" value="1"/>
</dbReference>
<feature type="domain" description="UmuC" evidence="17">
    <location>
        <begin position="6"/>
        <end position="186"/>
    </location>
</feature>
<evidence type="ECO:0000256" key="9">
    <source>
        <dbReference type="ARBA" id="ARBA00022723"/>
    </source>
</evidence>
<dbReference type="InterPro" id="IPR043502">
    <property type="entry name" value="DNA/RNA_pol_sf"/>
</dbReference>
<evidence type="ECO:0000259" key="17">
    <source>
        <dbReference type="PROSITE" id="PS50173"/>
    </source>
</evidence>